<name>A0A8H3FKS1_9LECA</name>
<protein>
    <recommendedName>
        <fullName evidence="6">Amidohydrolase-related domain-containing protein</fullName>
    </recommendedName>
</protein>
<dbReference type="GO" id="GO:0046098">
    <property type="term" value="P:guanine metabolic process"/>
    <property type="evidence" value="ECO:0007669"/>
    <property type="project" value="TreeGrafter"/>
</dbReference>
<dbReference type="GO" id="GO:0005829">
    <property type="term" value="C:cytosol"/>
    <property type="evidence" value="ECO:0007669"/>
    <property type="project" value="TreeGrafter"/>
</dbReference>
<dbReference type="GO" id="GO:0008270">
    <property type="term" value="F:zinc ion binding"/>
    <property type="evidence" value="ECO:0007669"/>
    <property type="project" value="TreeGrafter"/>
</dbReference>
<dbReference type="PANTHER" id="PTHR11271:SF6">
    <property type="entry name" value="GUANINE DEAMINASE"/>
    <property type="match status" value="1"/>
</dbReference>
<comment type="cofactor">
    <cofactor evidence="1">
        <name>Zn(2+)</name>
        <dbReference type="ChEBI" id="CHEBI:29105"/>
    </cofactor>
</comment>
<evidence type="ECO:0000256" key="1">
    <source>
        <dbReference type="ARBA" id="ARBA00001947"/>
    </source>
</evidence>
<evidence type="ECO:0000256" key="3">
    <source>
        <dbReference type="ARBA" id="ARBA00022801"/>
    </source>
</evidence>
<dbReference type="InterPro" id="IPR011059">
    <property type="entry name" value="Metal-dep_hydrolase_composite"/>
</dbReference>
<evidence type="ECO:0000256" key="5">
    <source>
        <dbReference type="SAM" id="MobiDB-lite"/>
    </source>
</evidence>
<dbReference type="PANTHER" id="PTHR11271">
    <property type="entry name" value="GUANINE DEAMINASE"/>
    <property type="match status" value="1"/>
</dbReference>
<evidence type="ECO:0000313" key="7">
    <source>
        <dbReference type="EMBL" id="CAF9923698.1"/>
    </source>
</evidence>
<organism evidence="7 8">
    <name type="scientific">Heterodermia speciosa</name>
    <dbReference type="NCBI Taxonomy" id="116794"/>
    <lineage>
        <taxon>Eukaryota</taxon>
        <taxon>Fungi</taxon>
        <taxon>Dikarya</taxon>
        <taxon>Ascomycota</taxon>
        <taxon>Pezizomycotina</taxon>
        <taxon>Lecanoromycetes</taxon>
        <taxon>OSLEUM clade</taxon>
        <taxon>Lecanoromycetidae</taxon>
        <taxon>Caliciales</taxon>
        <taxon>Physciaceae</taxon>
        <taxon>Heterodermia</taxon>
    </lineage>
</organism>
<evidence type="ECO:0000313" key="8">
    <source>
        <dbReference type="Proteomes" id="UP000664521"/>
    </source>
</evidence>
<feature type="domain" description="Amidohydrolase-related" evidence="6">
    <location>
        <begin position="85"/>
        <end position="505"/>
    </location>
</feature>
<gene>
    <name evidence="7" type="ORF">HETSPECPRED_005397</name>
</gene>
<evidence type="ECO:0000256" key="4">
    <source>
        <dbReference type="ARBA" id="ARBA00022833"/>
    </source>
</evidence>
<dbReference type="AlphaFoldDB" id="A0A8H3FKS1"/>
<dbReference type="Pfam" id="PF01979">
    <property type="entry name" value="Amidohydro_1"/>
    <property type="match status" value="1"/>
</dbReference>
<dbReference type="SUPFAM" id="SSF51338">
    <property type="entry name" value="Composite domain of metallo-dependent hydrolases"/>
    <property type="match status" value="1"/>
</dbReference>
<dbReference type="Proteomes" id="UP000664521">
    <property type="component" value="Unassembled WGS sequence"/>
</dbReference>
<dbReference type="EMBL" id="CAJPDS010000034">
    <property type="protein sequence ID" value="CAF9923698.1"/>
    <property type="molecule type" value="Genomic_DNA"/>
</dbReference>
<accession>A0A8H3FKS1</accession>
<dbReference type="Gene3D" id="3.20.20.140">
    <property type="entry name" value="Metal-dependent hydrolases"/>
    <property type="match status" value="1"/>
</dbReference>
<dbReference type="OrthoDB" id="194468at2759"/>
<evidence type="ECO:0000259" key="6">
    <source>
        <dbReference type="Pfam" id="PF01979"/>
    </source>
</evidence>
<dbReference type="InterPro" id="IPR032466">
    <property type="entry name" value="Metal_Hydrolase"/>
</dbReference>
<dbReference type="InterPro" id="IPR006680">
    <property type="entry name" value="Amidohydro-rel"/>
</dbReference>
<dbReference type="SUPFAM" id="SSF51556">
    <property type="entry name" value="Metallo-dependent hydrolases"/>
    <property type="match status" value="1"/>
</dbReference>
<dbReference type="Gene3D" id="2.30.40.10">
    <property type="entry name" value="Urease, subunit C, domain 1"/>
    <property type="match status" value="1"/>
</dbReference>
<comment type="caution">
    <text evidence="7">The sequence shown here is derived from an EMBL/GenBank/DDBJ whole genome shotgun (WGS) entry which is preliminary data.</text>
</comment>
<keyword evidence="4" id="KW-0862">Zinc</keyword>
<feature type="region of interest" description="Disordered" evidence="5">
    <location>
        <begin position="369"/>
        <end position="400"/>
    </location>
</feature>
<feature type="compositionally biased region" description="Basic and acidic residues" evidence="5">
    <location>
        <begin position="369"/>
        <end position="392"/>
    </location>
</feature>
<keyword evidence="8" id="KW-1185">Reference proteome</keyword>
<dbReference type="GO" id="GO:0008892">
    <property type="term" value="F:guanine deaminase activity"/>
    <property type="evidence" value="ECO:0007669"/>
    <property type="project" value="TreeGrafter"/>
</dbReference>
<sequence>MSPPSPSHPHPNSRFKKTIYTGTFISTPTLGALEVLENATVGVDEGGVIRFVERDVRGLGGEKGLDSRKHEEKGLKEAVTFSNPDTHIHASQYPNTGLFGNSTLLDWLQKYTFPLEASFSSLSRAQHVYTRVITRTLAHGTTTASYYATLHTPATNLLSTLCFHHGQRAKIGRVCMDHPTFNMSYYRDESAEAAVSATQATIAHCNSIDPERGLVEPIITPRFAPSCTSALLHQLGALAKEYDLPIQTHIAENPDEVKLVGELFPDCTSYTDVYARHGLLTPRTVLGHAIWLSAEEKEVVKAHGAGVSHCPVSNSYISSGLCPVRSYLDLGIKVGLGTDVSGGWSGSMLVAAREALGVSRVLASVEGNKAKDAGEEAEKPKEEVEKEMKLETTDEDKNESNRLKLSVEEALYLATVGGAKCLNLESKIGTFEVGKEFDAQMIVCGDFSLGDEDELGHGGKGKFEVRDDNPVELWGQESWQERMAKWVFCGDDRNVEAVWVRGRKVHER</sequence>
<evidence type="ECO:0000256" key="2">
    <source>
        <dbReference type="ARBA" id="ARBA00022723"/>
    </source>
</evidence>
<proteinExistence type="predicted"/>
<keyword evidence="2" id="KW-0479">Metal-binding</keyword>
<reference evidence="7" key="1">
    <citation type="submission" date="2021-03" db="EMBL/GenBank/DDBJ databases">
        <authorList>
            <person name="Tagirdzhanova G."/>
        </authorList>
    </citation>
    <scope>NUCLEOTIDE SEQUENCE</scope>
</reference>
<keyword evidence="3" id="KW-0378">Hydrolase</keyword>
<dbReference type="InterPro" id="IPR051607">
    <property type="entry name" value="Metallo-dep_hydrolases"/>
</dbReference>